<reference evidence="1" key="1">
    <citation type="submission" date="2014-11" db="EMBL/GenBank/DDBJ databases">
        <authorList>
            <person name="Amaro Gonzalez C."/>
        </authorList>
    </citation>
    <scope>NUCLEOTIDE SEQUENCE</scope>
</reference>
<proteinExistence type="predicted"/>
<name>A0A0E9VBX9_ANGAN</name>
<dbReference type="EMBL" id="GBXM01033622">
    <property type="protein sequence ID" value="JAH74955.1"/>
    <property type="molecule type" value="Transcribed_RNA"/>
</dbReference>
<protein>
    <submittedName>
        <fullName evidence="1">Uncharacterized protein</fullName>
    </submittedName>
</protein>
<reference evidence="1" key="2">
    <citation type="journal article" date="2015" name="Fish Shellfish Immunol.">
        <title>Early steps in the European eel (Anguilla anguilla)-Vibrio vulnificus interaction in the gills: Role of the RtxA13 toxin.</title>
        <authorList>
            <person name="Callol A."/>
            <person name="Pajuelo D."/>
            <person name="Ebbesson L."/>
            <person name="Teles M."/>
            <person name="MacKenzie S."/>
            <person name="Amaro C."/>
        </authorList>
    </citation>
    <scope>NUCLEOTIDE SEQUENCE</scope>
</reference>
<sequence length="14" mass="1561">MSKTASNLDCRFMG</sequence>
<accession>A0A0E9VBX9</accession>
<organism evidence="1">
    <name type="scientific">Anguilla anguilla</name>
    <name type="common">European freshwater eel</name>
    <name type="synonym">Muraena anguilla</name>
    <dbReference type="NCBI Taxonomy" id="7936"/>
    <lineage>
        <taxon>Eukaryota</taxon>
        <taxon>Metazoa</taxon>
        <taxon>Chordata</taxon>
        <taxon>Craniata</taxon>
        <taxon>Vertebrata</taxon>
        <taxon>Euteleostomi</taxon>
        <taxon>Actinopterygii</taxon>
        <taxon>Neopterygii</taxon>
        <taxon>Teleostei</taxon>
        <taxon>Anguilliformes</taxon>
        <taxon>Anguillidae</taxon>
        <taxon>Anguilla</taxon>
    </lineage>
</organism>
<evidence type="ECO:0000313" key="1">
    <source>
        <dbReference type="EMBL" id="JAH74955.1"/>
    </source>
</evidence>